<sequence>MSAALLQDLRGRLDDLRPVQRRIAEVILADPLAAGTMTIDQLAGAAGCAQSSVVNLARELGLTGYRELRAALVAETARAVGDQGDLAFPLEIDPGDPLSVSVDRIAAADARAVRDTVRLLDLEQLARIAARLAAARRILLIGVGASGLAALDLQYKLTRLGLSAHALTSAHDALPAVVGLGEEDLLVAISDSGRTVDVLDALELAAAAGAATLAVTGAPASPLARGADEVLLTASREPSFRAGATSSRIAQLAIADCLLIALAAALPDAGEGALRRSRAALGTRRR</sequence>
<keyword evidence="8" id="KW-1185">Reference proteome</keyword>
<evidence type="ECO:0000259" key="5">
    <source>
        <dbReference type="PROSITE" id="PS51464"/>
    </source>
</evidence>
<dbReference type="GO" id="GO:1901135">
    <property type="term" value="P:carbohydrate derivative metabolic process"/>
    <property type="evidence" value="ECO:0007669"/>
    <property type="project" value="InterPro"/>
</dbReference>
<dbReference type="CDD" id="cd05013">
    <property type="entry name" value="SIS_RpiR"/>
    <property type="match status" value="1"/>
</dbReference>
<accession>A0A3R8RP05</accession>
<dbReference type="SUPFAM" id="SSF46689">
    <property type="entry name" value="Homeodomain-like"/>
    <property type="match status" value="1"/>
</dbReference>
<dbReference type="InterPro" id="IPR046348">
    <property type="entry name" value="SIS_dom_sf"/>
</dbReference>
<dbReference type="Gene3D" id="1.10.10.10">
    <property type="entry name" value="Winged helix-like DNA-binding domain superfamily/Winged helix DNA-binding domain"/>
    <property type="match status" value="1"/>
</dbReference>
<evidence type="ECO:0000313" key="8">
    <source>
        <dbReference type="Proteomes" id="UP000274327"/>
    </source>
</evidence>
<dbReference type="AlphaFoldDB" id="A0A3R8RP05"/>
<feature type="domain" description="HTH rpiR-type" evidence="4">
    <location>
        <begin position="3"/>
        <end position="79"/>
    </location>
</feature>
<reference evidence="6" key="2">
    <citation type="journal article" date="2021" name="PeerJ">
        <title>Extensive microbial diversity within the chicken gut microbiome revealed by metagenomics and culture.</title>
        <authorList>
            <person name="Gilroy R."/>
            <person name="Ravi A."/>
            <person name="Getino M."/>
            <person name="Pursley I."/>
            <person name="Horton D.L."/>
            <person name="Alikhan N.F."/>
            <person name="Baker D."/>
            <person name="Gharbi K."/>
            <person name="Hall N."/>
            <person name="Watson M."/>
            <person name="Adriaenssens E.M."/>
            <person name="Foster-Nyarko E."/>
            <person name="Jarju S."/>
            <person name="Secka A."/>
            <person name="Antonio M."/>
            <person name="Oren A."/>
            <person name="Chaudhuri R.R."/>
            <person name="La Ragione R."/>
            <person name="Hildebrand F."/>
            <person name="Pallen M.J."/>
        </authorList>
    </citation>
    <scope>NUCLEOTIDE SEQUENCE</scope>
    <source>
        <strain evidence="6">1647</strain>
    </source>
</reference>
<dbReference type="GeneID" id="78121486"/>
<dbReference type="GO" id="GO:0003700">
    <property type="term" value="F:DNA-binding transcription factor activity"/>
    <property type="evidence" value="ECO:0007669"/>
    <property type="project" value="InterPro"/>
</dbReference>
<dbReference type="InterPro" id="IPR036388">
    <property type="entry name" value="WH-like_DNA-bd_sf"/>
</dbReference>
<dbReference type="Proteomes" id="UP000274327">
    <property type="component" value="Unassembled WGS sequence"/>
</dbReference>
<dbReference type="GO" id="GO:0003677">
    <property type="term" value="F:DNA binding"/>
    <property type="evidence" value="ECO:0007669"/>
    <property type="project" value="UniProtKB-KW"/>
</dbReference>
<dbReference type="InterPro" id="IPR000281">
    <property type="entry name" value="HTH_RpiR"/>
</dbReference>
<dbReference type="Gene3D" id="3.40.50.10490">
    <property type="entry name" value="Glucose-6-phosphate isomerase like protein, domain 1"/>
    <property type="match status" value="1"/>
</dbReference>
<gene>
    <name evidence="7" type="ORF">DS079_10675</name>
    <name evidence="6" type="ORF">K8W24_12605</name>
</gene>
<dbReference type="PANTHER" id="PTHR30514:SF1">
    <property type="entry name" value="HTH-TYPE TRANSCRIPTIONAL REGULATOR HEXR-RELATED"/>
    <property type="match status" value="1"/>
</dbReference>
<organism evidence="7 8">
    <name type="scientific">Brachybacterium paraconglomeratum</name>
    <dbReference type="NCBI Taxonomy" id="173362"/>
    <lineage>
        <taxon>Bacteria</taxon>
        <taxon>Bacillati</taxon>
        <taxon>Actinomycetota</taxon>
        <taxon>Actinomycetes</taxon>
        <taxon>Micrococcales</taxon>
        <taxon>Dermabacteraceae</taxon>
        <taxon>Brachybacterium</taxon>
    </lineage>
</organism>
<dbReference type="PROSITE" id="PS51464">
    <property type="entry name" value="SIS"/>
    <property type="match status" value="1"/>
</dbReference>
<evidence type="ECO:0000256" key="1">
    <source>
        <dbReference type="ARBA" id="ARBA00023015"/>
    </source>
</evidence>
<dbReference type="PANTHER" id="PTHR30514">
    <property type="entry name" value="GLUCOKINASE"/>
    <property type="match status" value="1"/>
</dbReference>
<feature type="domain" description="SIS" evidence="5">
    <location>
        <begin position="128"/>
        <end position="270"/>
    </location>
</feature>
<evidence type="ECO:0000313" key="6">
    <source>
        <dbReference type="EMBL" id="HJF50609.1"/>
    </source>
</evidence>
<dbReference type="SUPFAM" id="SSF53697">
    <property type="entry name" value="SIS domain"/>
    <property type="match status" value="1"/>
</dbReference>
<dbReference type="PROSITE" id="PS51071">
    <property type="entry name" value="HTH_RPIR"/>
    <property type="match status" value="1"/>
</dbReference>
<evidence type="ECO:0000313" key="7">
    <source>
        <dbReference type="EMBL" id="RRR18206.1"/>
    </source>
</evidence>
<dbReference type="InterPro" id="IPR001347">
    <property type="entry name" value="SIS_dom"/>
</dbReference>
<dbReference type="InterPro" id="IPR009057">
    <property type="entry name" value="Homeodomain-like_sf"/>
</dbReference>
<evidence type="ECO:0000256" key="3">
    <source>
        <dbReference type="ARBA" id="ARBA00023163"/>
    </source>
</evidence>
<comment type="caution">
    <text evidence="7">The sequence shown here is derived from an EMBL/GenBank/DDBJ whole genome shotgun (WGS) entry which is preliminary data.</text>
</comment>
<protein>
    <submittedName>
        <fullName evidence="7">MurR/RpiR family transcriptional regulator</fullName>
    </submittedName>
</protein>
<proteinExistence type="predicted"/>
<dbReference type="InterPro" id="IPR035472">
    <property type="entry name" value="RpiR-like_SIS"/>
</dbReference>
<evidence type="ECO:0000259" key="4">
    <source>
        <dbReference type="PROSITE" id="PS51071"/>
    </source>
</evidence>
<dbReference type="RefSeq" id="WP_126987425.1">
    <property type="nucleotide sequence ID" value="NZ_JBCLTI010000007.1"/>
</dbReference>
<dbReference type="Pfam" id="PF01418">
    <property type="entry name" value="HTH_6"/>
    <property type="match status" value="1"/>
</dbReference>
<reference evidence="6" key="3">
    <citation type="submission" date="2021-09" db="EMBL/GenBank/DDBJ databases">
        <authorList>
            <person name="Gilroy R."/>
        </authorList>
    </citation>
    <scope>NUCLEOTIDE SEQUENCE</scope>
    <source>
        <strain evidence="6">1647</strain>
    </source>
</reference>
<reference evidence="7 8" key="1">
    <citation type="submission" date="2018-07" db="EMBL/GenBank/DDBJ databases">
        <title>Brachybacteriurn paraconglorneratum KCTC 9916.</title>
        <authorList>
            <person name="Li Y."/>
        </authorList>
    </citation>
    <scope>NUCLEOTIDE SEQUENCE [LARGE SCALE GENOMIC DNA]</scope>
    <source>
        <strain evidence="7 8">KCTC 9916</strain>
    </source>
</reference>
<dbReference type="GO" id="GO:0097367">
    <property type="term" value="F:carbohydrate derivative binding"/>
    <property type="evidence" value="ECO:0007669"/>
    <property type="project" value="InterPro"/>
</dbReference>
<name>A0A3R8RP05_9MICO</name>
<evidence type="ECO:0000256" key="2">
    <source>
        <dbReference type="ARBA" id="ARBA00023125"/>
    </source>
</evidence>
<keyword evidence="2" id="KW-0238">DNA-binding</keyword>
<dbReference type="Proteomes" id="UP000775129">
    <property type="component" value="Unassembled WGS sequence"/>
</dbReference>
<keyword evidence="1" id="KW-0805">Transcription regulation</keyword>
<dbReference type="InterPro" id="IPR047640">
    <property type="entry name" value="RpiR-like"/>
</dbReference>
<dbReference type="Pfam" id="PF01380">
    <property type="entry name" value="SIS"/>
    <property type="match status" value="1"/>
</dbReference>
<dbReference type="EMBL" id="QOCI01000008">
    <property type="protein sequence ID" value="RRR18206.1"/>
    <property type="molecule type" value="Genomic_DNA"/>
</dbReference>
<dbReference type="EMBL" id="DYWO01000381">
    <property type="protein sequence ID" value="HJF50609.1"/>
    <property type="molecule type" value="Genomic_DNA"/>
</dbReference>
<keyword evidence="3" id="KW-0804">Transcription</keyword>